<dbReference type="Pfam" id="PF04548">
    <property type="entry name" value="AIG1"/>
    <property type="match status" value="1"/>
</dbReference>
<protein>
    <recommendedName>
        <fullName evidence="5">AIG1-type G domain-containing protein</fullName>
    </recommendedName>
</protein>
<dbReference type="PANTHER" id="PTHR10903:SF62">
    <property type="entry name" value="GTPASE IMAP FAMILY MEMBER 4-LIKE-RELATED"/>
    <property type="match status" value="1"/>
</dbReference>
<comment type="similarity">
    <text evidence="1">Belongs to the TRAFAC class TrmE-Era-EngA-EngB-Septin-like GTPase superfamily. AIG1/Toc34/Toc159-like paraseptin GTPase family. IAN subfamily.</text>
</comment>
<reference evidence="6" key="2">
    <citation type="submission" date="2025-09" db="UniProtKB">
        <authorList>
            <consortium name="Ensembl"/>
        </authorList>
    </citation>
    <scope>IDENTIFICATION</scope>
</reference>
<accession>A0A672NP40</accession>
<evidence type="ECO:0000256" key="1">
    <source>
        <dbReference type="ARBA" id="ARBA00008535"/>
    </source>
</evidence>
<keyword evidence="3" id="KW-0342">GTP-binding</keyword>
<evidence type="ECO:0000256" key="4">
    <source>
        <dbReference type="SAM" id="Phobius"/>
    </source>
</evidence>
<keyword evidence="2" id="KW-0547">Nucleotide-binding</keyword>
<feature type="domain" description="AIG1-type G" evidence="5">
    <location>
        <begin position="6"/>
        <end position="211"/>
    </location>
</feature>
<keyword evidence="4" id="KW-0472">Membrane</keyword>
<dbReference type="InterPro" id="IPR045058">
    <property type="entry name" value="GIMA/IAN/Toc"/>
</dbReference>
<evidence type="ECO:0000256" key="2">
    <source>
        <dbReference type="ARBA" id="ARBA00022741"/>
    </source>
</evidence>
<feature type="transmembrane region" description="Helical" evidence="4">
    <location>
        <begin position="246"/>
        <end position="269"/>
    </location>
</feature>
<dbReference type="Proteomes" id="UP000472262">
    <property type="component" value="Unassembled WGS sequence"/>
</dbReference>
<dbReference type="InParanoid" id="A0A672NP40"/>
<organism evidence="6 7">
    <name type="scientific">Sinocyclocheilus grahami</name>
    <name type="common">Dianchi golden-line fish</name>
    <name type="synonym">Barbus grahami</name>
    <dbReference type="NCBI Taxonomy" id="75366"/>
    <lineage>
        <taxon>Eukaryota</taxon>
        <taxon>Metazoa</taxon>
        <taxon>Chordata</taxon>
        <taxon>Craniata</taxon>
        <taxon>Vertebrata</taxon>
        <taxon>Euteleostomi</taxon>
        <taxon>Actinopterygii</taxon>
        <taxon>Neopterygii</taxon>
        <taxon>Teleostei</taxon>
        <taxon>Ostariophysi</taxon>
        <taxon>Cypriniformes</taxon>
        <taxon>Cyprinidae</taxon>
        <taxon>Cyprininae</taxon>
        <taxon>Sinocyclocheilus</taxon>
    </lineage>
</organism>
<dbReference type="InterPro" id="IPR027417">
    <property type="entry name" value="P-loop_NTPase"/>
</dbReference>
<keyword evidence="4" id="KW-0812">Transmembrane</keyword>
<dbReference type="InterPro" id="IPR006703">
    <property type="entry name" value="G_AIG1"/>
</dbReference>
<dbReference type="Ensembl" id="ENSSGRT00000056652.1">
    <property type="protein sequence ID" value="ENSSGRP00000053019.1"/>
    <property type="gene ID" value="ENSSGRG00000028011.1"/>
</dbReference>
<sequence>THTCVQTPLRIVILGKSGDGKSSTGNTILGGKFFNTSNAPDSETFKCQSRHDRSNRFIVTDTPGLFDTKRREEELKKEILRCIVECAPGPHAFLIVLKVARYTEQEEEVVEKILDLFGEEALKYSMVIFTRGDELGEDERIEDFVKKSVQLKMLRDKCGGRCHVVDNKHWRNRQDEYRSNTVQVEKMINNVQSMATNNRGCYTNEILSDIQEKKQKAEQQQRQGPNKGLPEEEIRTQAKENVFGNLLLSAATVGVKTVMGCFTLICFVLKGKSTILC</sequence>
<keyword evidence="7" id="KW-1185">Reference proteome</keyword>
<dbReference type="PROSITE" id="PS51720">
    <property type="entry name" value="G_AIG1"/>
    <property type="match status" value="1"/>
</dbReference>
<dbReference type="FunFam" id="3.40.50.300:FF:000366">
    <property type="entry name" value="GTPase, IMAP family member 2"/>
    <property type="match status" value="1"/>
</dbReference>
<dbReference type="SUPFAM" id="SSF52540">
    <property type="entry name" value="P-loop containing nucleoside triphosphate hydrolases"/>
    <property type="match status" value="1"/>
</dbReference>
<keyword evidence="4" id="KW-1133">Transmembrane helix</keyword>
<evidence type="ECO:0000313" key="6">
    <source>
        <dbReference type="Ensembl" id="ENSSGRP00000053019.1"/>
    </source>
</evidence>
<dbReference type="PANTHER" id="PTHR10903">
    <property type="entry name" value="GTPASE, IMAP FAMILY MEMBER-RELATED"/>
    <property type="match status" value="1"/>
</dbReference>
<evidence type="ECO:0000256" key="3">
    <source>
        <dbReference type="ARBA" id="ARBA00023134"/>
    </source>
</evidence>
<dbReference type="GO" id="GO:0005525">
    <property type="term" value="F:GTP binding"/>
    <property type="evidence" value="ECO:0007669"/>
    <property type="project" value="UniProtKB-KW"/>
</dbReference>
<evidence type="ECO:0000313" key="7">
    <source>
        <dbReference type="Proteomes" id="UP000472262"/>
    </source>
</evidence>
<dbReference type="Gene3D" id="3.40.50.300">
    <property type="entry name" value="P-loop containing nucleotide triphosphate hydrolases"/>
    <property type="match status" value="1"/>
</dbReference>
<evidence type="ECO:0000259" key="5">
    <source>
        <dbReference type="PROSITE" id="PS51720"/>
    </source>
</evidence>
<proteinExistence type="inferred from homology"/>
<dbReference type="AlphaFoldDB" id="A0A672NP40"/>
<dbReference type="OMA" id="GCYTNEI"/>
<reference evidence="6" key="1">
    <citation type="submission" date="2025-08" db="UniProtKB">
        <authorList>
            <consortium name="Ensembl"/>
        </authorList>
    </citation>
    <scope>IDENTIFICATION</scope>
</reference>
<name>A0A672NP40_SINGR</name>